<dbReference type="UniPathway" id="UPA00262">
    <property type="reaction ID" value="UER00222"/>
</dbReference>
<comment type="catalytic activity">
    <reaction evidence="11">
        <text>precorrin-2 + NAD(+) = sirohydrochlorin + NADH + 2 H(+)</text>
        <dbReference type="Rhea" id="RHEA:15613"/>
        <dbReference type="ChEBI" id="CHEBI:15378"/>
        <dbReference type="ChEBI" id="CHEBI:57540"/>
        <dbReference type="ChEBI" id="CHEBI:57945"/>
        <dbReference type="ChEBI" id="CHEBI:58351"/>
        <dbReference type="ChEBI" id="CHEBI:58827"/>
        <dbReference type="EC" id="1.3.1.76"/>
    </reaction>
</comment>
<dbReference type="GO" id="GO:0019354">
    <property type="term" value="P:siroheme biosynthetic process"/>
    <property type="evidence" value="ECO:0007669"/>
    <property type="project" value="UniProtKB-UniPathway"/>
</dbReference>
<dbReference type="Pfam" id="PF13241">
    <property type="entry name" value="NAD_binding_7"/>
    <property type="match status" value="1"/>
</dbReference>
<gene>
    <name evidence="14" type="ordered locus">Snas_4663</name>
</gene>
<dbReference type="Gene3D" id="3.40.50.720">
    <property type="entry name" value="NAD(P)-binding Rossmann-like Domain"/>
    <property type="match status" value="1"/>
</dbReference>
<dbReference type="GO" id="GO:0043115">
    <property type="term" value="F:precorrin-2 dehydrogenase activity"/>
    <property type="evidence" value="ECO:0007669"/>
    <property type="project" value="UniProtKB-EC"/>
</dbReference>
<evidence type="ECO:0000256" key="9">
    <source>
        <dbReference type="ARBA" id="ARBA00023244"/>
    </source>
</evidence>
<accession>D3Q6R3</accession>
<dbReference type="PIRSF" id="PIRSF036426">
    <property type="entry name" value="Sirohaem_synth"/>
    <property type="match status" value="1"/>
</dbReference>
<dbReference type="NCBIfam" id="TIGR01470">
    <property type="entry name" value="cysG_Nterm"/>
    <property type="match status" value="1"/>
</dbReference>
<keyword evidence="10" id="KW-0511">Multifunctional enzyme</keyword>
<dbReference type="GO" id="GO:0004851">
    <property type="term" value="F:uroporphyrin-III C-methyltransferase activity"/>
    <property type="evidence" value="ECO:0007669"/>
    <property type="project" value="InterPro"/>
</dbReference>
<proteinExistence type="predicted"/>
<evidence type="ECO:0000256" key="3">
    <source>
        <dbReference type="ARBA" id="ARBA00022603"/>
    </source>
</evidence>
<dbReference type="PANTHER" id="PTHR45790">
    <property type="entry name" value="SIROHEME SYNTHASE-RELATED"/>
    <property type="match status" value="1"/>
</dbReference>
<evidence type="ECO:0000256" key="5">
    <source>
        <dbReference type="ARBA" id="ARBA00022691"/>
    </source>
</evidence>
<dbReference type="AlphaFoldDB" id="D3Q6R3"/>
<feature type="domain" description="Tetrapyrrole methylase" evidence="13">
    <location>
        <begin position="163"/>
        <end position="374"/>
    </location>
</feature>
<dbReference type="STRING" id="446470.Snas_4663"/>
<evidence type="ECO:0000256" key="12">
    <source>
        <dbReference type="PIRSR" id="PIRSR036426-1"/>
    </source>
</evidence>
<keyword evidence="8" id="KW-0456">Lyase</keyword>
<dbReference type="GO" id="GO:0009236">
    <property type="term" value="P:cobalamin biosynthetic process"/>
    <property type="evidence" value="ECO:0007669"/>
    <property type="project" value="UniProtKB-KW"/>
</dbReference>
<feature type="active site" description="Proton donor" evidence="12">
    <location>
        <position position="215"/>
    </location>
</feature>
<evidence type="ECO:0000313" key="15">
    <source>
        <dbReference type="Proteomes" id="UP000000844"/>
    </source>
</evidence>
<evidence type="ECO:0000256" key="11">
    <source>
        <dbReference type="ARBA" id="ARBA00047561"/>
    </source>
</evidence>
<dbReference type="KEGG" id="sna:Snas_4663"/>
<evidence type="ECO:0000256" key="8">
    <source>
        <dbReference type="ARBA" id="ARBA00023239"/>
    </source>
</evidence>
<evidence type="ECO:0000256" key="4">
    <source>
        <dbReference type="ARBA" id="ARBA00022679"/>
    </source>
</evidence>
<dbReference type="FunFam" id="3.40.1010.10:FF:000001">
    <property type="entry name" value="Siroheme synthase"/>
    <property type="match status" value="1"/>
</dbReference>
<dbReference type="PANTHER" id="PTHR45790:SF3">
    <property type="entry name" value="S-ADENOSYL-L-METHIONINE-DEPENDENT UROPORPHYRINOGEN III METHYLTRANSFERASE, CHLOROPLASTIC"/>
    <property type="match status" value="1"/>
</dbReference>
<dbReference type="GO" id="GO:0051266">
    <property type="term" value="F:sirohydrochlorin ferrochelatase activity"/>
    <property type="evidence" value="ECO:0007669"/>
    <property type="project" value="InterPro"/>
</dbReference>
<dbReference type="InterPro" id="IPR014776">
    <property type="entry name" value="4pyrrole_Mease_sub2"/>
</dbReference>
<dbReference type="SUPFAM" id="SSF51735">
    <property type="entry name" value="NAD(P)-binding Rossmann-fold domains"/>
    <property type="match status" value="1"/>
</dbReference>
<dbReference type="CDD" id="cd11642">
    <property type="entry name" value="SUMT"/>
    <property type="match status" value="1"/>
</dbReference>
<dbReference type="NCBIfam" id="TIGR01469">
    <property type="entry name" value="cobA_cysG_Cterm"/>
    <property type="match status" value="1"/>
</dbReference>
<dbReference type="NCBIfam" id="NF004790">
    <property type="entry name" value="PRK06136.1"/>
    <property type="match status" value="1"/>
</dbReference>
<sequence>MYPLGLRLDRRRVLVVGAGNLAHRRVPRLLDAGADVLLVSPHARDSLRAMASEHRLRWEERRFQASDLDGAWLVLAATDDPAVNAEISALAEEARVFCVRADDREAATAWTPAVGQHEELTFAAFAGGDPRRAAALRDRLLELAATGEVSPPRFRGSGTIPGVALVGAGPGDPDLITVAGRAALAQADVVIADRLAPARLLEELRDETELIDAAKIPYGRQREQDEIIALMLERAKNGKFVVRLKGGDGFVFGRGGEELDACAAAGIPVRVIPGVTSAIAGPALASIPVTERGLVHEFTIVSGHVAPGDPTSLTNWDALARLRGTVVVLMGVRHRGAIAAALIAGGRDAGTPAAVVMDASTPRQREVRTTLAELGDVEVTSPAVLVIGEVTRQR</sequence>
<dbReference type="InterPro" id="IPR035996">
    <property type="entry name" value="4pyrrol_Methylase_sf"/>
</dbReference>
<protein>
    <submittedName>
        <fullName evidence="14">Uroporphyrin-III C-methyltransferase</fullName>
    </submittedName>
</protein>
<keyword evidence="2" id="KW-0169">Cobalamin biosynthesis</keyword>
<dbReference type="InterPro" id="IPR006366">
    <property type="entry name" value="CobA/CysG_C"/>
</dbReference>
<keyword evidence="4 14" id="KW-0808">Transferase</keyword>
<dbReference type="eggNOG" id="COG1648">
    <property type="taxonomic scope" value="Bacteria"/>
</dbReference>
<dbReference type="InterPro" id="IPR014777">
    <property type="entry name" value="4pyrrole_Mease_sub1"/>
</dbReference>
<organism evidence="14 15">
    <name type="scientific">Stackebrandtia nassauensis (strain DSM 44728 / CIP 108903 / NRRL B-16338 / NBRC 102104 / LLR-40K-21)</name>
    <dbReference type="NCBI Taxonomy" id="446470"/>
    <lineage>
        <taxon>Bacteria</taxon>
        <taxon>Bacillati</taxon>
        <taxon>Actinomycetota</taxon>
        <taxon>Actinomycetes</taxon>
        <taxon>Glycomycetales</taxon>
        <taxon>Glycomycetaceae</taxon>
        <taxon>Stackebrandtia</taxon>
    </lineage>
</organism>
<dbReference type="InterPro" id="IPR000878">
    <property type="entry name" value="4pyrrol_Mease"/>
</dbReference>
<evidence type="ECO:0000256" key="2">
    <source>
        <dbReference type="ARBA" id="ARBA00022573"/>
    </source>
</evidence>
<keyword evidence="3 14" id="KW-0489">Methyltransferase</keyword>
<evidence type="ECO:0000256" key="7">
    <source>
        <dbReference type="ARBA" id="ARBA00023027"/>
    </source>
</evidence>
<reference evidence="14 15" key="1">
    <citation type="journal article" date="2009" name="Stand. Genomic Sci.">
        <title>Complete genome sequence of Stackebrandtia nassauensis type strain (LLR-40K-21).</title>
        <authorList>
            <person name="Munk C."/>
            <person name="Lapidus A."/>
            <person name="Copeland A."/>
            <person name="Jando M."/>
            <person name="Mayilraj S."/>
            <person name="Glavina Del Rio T."/>
            <person name="Nolan M."/>
            <person name="Chen F."/>
            <person name="Lucas S."/>
            <person name="Tice H."/>
            <person name="Cheng J.F."/>
            <person name="Han C."/>
            <person name="Detter J.C."/>
            <person name="Bruce D."/>
            <person name="Goodwin L."/>
            <person name="Chain P."/>
            <person name="Pitluck S."/>
            <person name="Goker M."/>
            <person name="Ovchinikova G."/>
            <person name="Pati A."/>
            <person name="Ivanova N."/>
            <person name="Mavromatis K."/>
            <person name="Chen A."/>
            <person name="Palaniappan K."/>
            <person name="Land M."/>
            <person name="Hauser L."/>
            <person name="Chang Y.J."/>
            <person name="Jeffries C.D."/>
            <person name="Bristow J."/>
            <person name="Eisen J.A."/>
            <person name="Markowitz V."/>
            <person name="Hugenholtz P."/>
            <person name="Kyrpides N.C."/>
            <person name="Klenk H.P."/>
        </authorList>
    </citation>
    <scope>NUCLEOTIDE SEQUENCE [LARGE SCALE GENOMIC DNA]</scope>
    <source>
        <strain evidence="15">DSM 44728 / CIP 108903 / NRRL B-16338 / NBRC 102104 / LLR-40K-21</strain>
    </source>
</reference>
<dbReference type="GO" id="GO:0032259">
    <property type="term" value="P:methylation"/>
    <property type="evidence" value="ECO:0007669"/>
    <property type="project" value="UniProtKB-KW"/>
</dbReference>
<evidence type="ECO:0000256" key="6">
    <source>
        <dbReference type="ARBA" id="ARBA00023002"/>
    </source>
</evidence>
<dbReference type="InterPro" id="IPR050161">
    <property type="entry name" value="Siro_Cobalamin_biosynth"/>
</dbReference>
<dbReference type="Proteomes" id="UP000000844">
    <property type="component" value="Chromosome"/>
</dbReference>
<dbReference type="InterPro" id="IPR012409">
    <property type="entry name" value="Sirohaem_synth"/>
</dbReference>
<dbReference type="Gene3D" id="3.40.1010.10">
    <property type="entry name" value="Cobalt-precorrin-4 Transmethylase, Domain 1"/>
    <property type="match status" value="1"/>
</dbReference>
<comment type="pathway">
    <text evidence="1">Porphyrin-containing compound metabolism; siroheme biosynthesis; sirohydrochlorin from precorrin-2: step 1/1.</text>
</comment>
<keyword evidence="6" id="KW-0560">Oxidoreductase</keyword>
<dbReference type="InterPro" id="IPR036291">
    <property type="entry name" value="NAD(P)-bd_dom_sf"/>
</dbReference>
<dbReference type="EMBL" id="CP001778">
    <property type="protein sequence ID" value="ADD44306.1"/>
    <property type="molecule type" value="Genomic_DNA"/>
</dbReference>
<dbReference type="Pfam" id="PF00590">
    <property type="entry name" value="TP_methylase"/>
    <property type="match status" value="1"/>
</dbReference>
<keyword evidence="15" id="KW-1185">Reference proteome</keyword>
<dbReference type="SUPFAM" id="SSF53790">
    <property type="entry name" value="Tetrapyrrole methylase"/>
    <property type="match status" value="1"/>
</dbReference>
<keyword evidence="7" id="KW-0520">NAD</keyword>
<evidence type="ECO:0000256" key="10">
    <source>
        <dbReference type="ARBA" id="ARBA00023268"/>
    </source>
</evidence>
<evidence type="ECO:0000256" key="1">
    <source>
        <dbReference type="ARBA" id="ARBA00005010"/>
    </source>
</evidence>
<evidence type="ECO:0000313" key="14">
    <source>
        <dbReference type="EMBL" id="ADD44306.1"/>
    </source>
</evidence>
<keyword evidence="9" id="KW-0627">Porphyrin biosynthesis</keyword>
<dbReference type="GO" id="GO:0051287">
    <property type="term" value="F:NAD binding"/>
    <property type="evidence" value="ECO:0007669"/>
    <property type="project" value="InterPro"/>
</dbReference>
<dbReference type="InterPro" id="IPR006367">
    <property type="entry name" value="Sirohaem_synthase_N"/>
</dbReference>
<dbReference type="eggNOG" id="COG0007">
    <property type="taxonomic scope" value="Bacteria"/>
</dbReference>
<dbReference type="Gene3D" id="3.30.950.10">
    <property type="entry name" value="Methyltransferase, Cobalt-precorrin-4 Transmethylase, Domain 2"/>
    <property type="match status" value="1"/>
</dbReference>
<name>D3Q6R3_STANL</name>
<keyword evidence="5" id="KW-0949">S-adenosyl-L-methionine</keyword>
<dbReference type="HOGENOM" id="CLU_011276_1_0_11"/>
<evidence type="ECO:0000259" key="13">
    <source>
        <dbReference type="Pfam" id="PF00590"/>
    </source>
</evidence>
<feature type="active site" description="Proton acceptor" evidence="12">
    <location>
        <position position="193"/>
    </location>
</feature>
<dbReference type="RefSeq" id="WP_013019877.1">
    <property type="nucleotide sequence ID" value="NC_013947.1"/>
</dbReference>